<name>A0A376B7R4_9ASCO</name>
<gene>
    <name evidence="3" type="ORF">SCODWIG_02422</name>
</gene>
<dbReference type="UniPathway" id="UPA00988"/>
<organism evidence="3 4">
    <name type="scientific">Saccharomycodes ludwigii</name>
    <dbReference type="NCBI Taxonomy" id="36035"/>
    <lineage>
        <taxon>Eukaryota</taxon>
        <taxon>Fungi</taxon>
        <taxon>Dikarya</taxon>
        <taxon>Ascomycota</taxon>
        <taxon>Saccharomycotina</taxon>
        <taxon>Saccharomycetes</taxon>
        <taxon>Saccharomycodales</taxon>
        <taxon>Saccharomycodaceae</taxon>
        <taxon>Saccharomycodes</taxon>
    </lineage>
</organism>
<dbReference type="AlphaFoldDB" id="A0A376B7R4"/>
<dbReference type="OrthoDB" id="9995306at2759"/>
<dbReference type="Gene3D" id="3.40.50.300">
    <property type="entry name" value="P-loop containing nucleotide triphosphate hydrolases"/>
    <property type="match status" value="1"/>
</dbReference>
<protein>
    <submittedName>
        <fullName evidence="3">Related to Elongator complex protein 6</fullName>
    </submittedName>
</protein>
<dbReference type="PANTHER" id="PTHR16184">
    <property type="entry name" value="ELONGATOR COMPLEX PROTEIN 6"/>
    <property type="match status" value="1"/>
</dbReference>
<dbReference type="GO" id="GO:0033588">
    <property type="term" value="C:elongator holoenzyme complex"/>
    <property type="evidence" value="ECO:0007669"/>
    <property type="project" value="InterPro"/>
</dbReference>
<dbReference type="EMBL" id="UFAJ01000414">
    <property type="protein sequence ID" value="SSD60661.1"/>
    <property type="molecule type" value="Genomic_DNA"/>
</dbReference>
<evidence type="ECO:0000256" key="2">
    <source>
        <dbReference type="ARBA" id="ARBA00008837"/>
    </source>
</evidence>
<dbReference type="InterPro" id="IPR018627">
    <property type="entry name" value="ELP6"/>
</dbReference>
<comment type="similarity">
    <text evidence="2">Belongs to the ELP6 family.</text>
</comment>
<dbReference type="VEuPathDB" id="FungiDB:SCODWIG_02422"/>
<sequence>MVQKQDLVIFNDRTVLPDFKNHGHTLTHITHKLGTSPTWLLTALIETHIHGVPLSLNESEKSNGKIPIVNKSPIYISSFIHNESYSEQHFQNKISPQSGYYILPNLMEEIMKCTINTHNNGNNFDGLCSYILKMLKVKKEEQEQQTTIILEEPQLLLALIPNLKARDILLKLITPISQIFQRVIVVTNIELYDNDATAESIEIKKFIQTIFYRSIVQLSLKPLETGRANDVTGTLRITRGGCASAVDNTTFVVENEYLYHVQKKSIKLFYR</sequence>
<evidence type="ECO:0000313" key="4">
    <source>
        <dbReference type="Proteomes" id="UP000262825"/>
    </source>
</evidence>
<accession>A0A376B7R4</accession>
<evidence type="ECO:0000256" key="1">
    <source>
        <dbReference type="ARBA" id="ARBA00005043"/>
    </source>
</evidence>
<dbReference type="CDD" id="cd19495">
    <property type="entry name" value="Elp6"/>
    <property type="match status" value="1"/>
</dbReference>
<proteinExistence type="inferred from homology"/>
<reference evidence="4" key="1">
    <citation type="submission" date="2018-06" db="EMBL/GenBank/DDBJ databases">
        <authorList>
            <person name="Guldener U."/>
        </authorList>
    </citation>
    <scope>NUCLEOTIDE SEQUENCE [LARGE SCALE GENOMIC DNA]</scope>
    <source>
        <strain evidence="4">UTAD17</strain>
    </source>
</reference>
<evidence type="ECO:0000313" key="3">
    <source>
        <dbReference type="EMBL" id="SSD60661.1"/>
    </source>
</evidence>
<dbReference type="InterPro" id="IPR027417">
    <property type="entry name" value="P-loop_NTPase"/>
</dbReference>
<comment type="pathway">
    <text evidence="1">tRNA modification; 5-methoxycarbonylmethyl-2-thiouridine-tRNA biosynthesis.</text>
</comment>
<dbReference type="PANTHER" id="PTHR16184:SF6">
    <property type="entry name" value="ELONGATOR COMPLEX PROTEIN 6"/>
    <property type="match status" value="1"/>
</dbReference>
<dbReference type="GO" id="GO:0002098">
    <property type="term" value="P:tRNA wobble uridine modification"/>
    <property type="evidence" value="ECO:0007669"/>
    <property type="project" value="InterPro"/>
</dbReference>
<keyword evidence="4" id="KW-1185">Reference proteome</keyword>
<dbReference type="Proteomes" id="UP000262825">
    <property type="component" value="Unassembled WGS sequence"/>
</dbReference>